<dbReference type="EMBL" id="CP000282">
    <property type="protein sequence ID" value="ABD79682.1"/>
    <property type="molecule type" value="Genomic_DNA"/>
</dbReference>
<name>Q21NP7_SACD2</name>
<dbReference type="Pfam" id="PF04138">
    <property type="entry name" value="GtrA_DPMS_TM"/>
    <property type="match status" value="1"/>
</dbReference>
<keyword evidence="3 5" id="KW-1133">Transmembrane helix</keyword>
<evidence type="ECO:0000256" key="2">
    <source>
        <dbReference type="ARBA" id="ARBA00022692"/>
    </source>
</evidence>
<evidence type="ECO:0000256" key="3">
    <source>
        <dbReference type="ARBA" id="ARBA00022989"/>
    </source>
</evidence>
<dbReference type="RefSeq" id="WP_011466906.1">
    <property type="nucleotide sequence ID" value="NC_007912.1"/>
</dbReference>
<dbReference type="OrthoDB" id="8780684at2"/>
<evidence type="ECO:0000256" key="5">
    <source>
        <dbReference type="SAM" id="Phobius"/>
    </source>
</evidence>
<dbReference type="STRING" id="203122.Sde_0418"/>
<proteinExistence type="predicted"/>
<feature type="domain" description="GtrA/DPMS transmembrane" evidence="6">
    <location>
        <begin position="9"/>
        <end position="133"/>
    </location>
</feature>
<dbReference type="KEGG" id="sde:Sde_0418"/>
<evidence type="ECO:0000313" key="7">
    <source>
        <dbReference type="EMBL" id="ABD79682.1"/>
    </source>
</evidence>
<evidence type="ECO:0000256" key="1">
    <source>
        <dbReference type="ARBA" id="ARBA00004141"/>
    </source>
</evidence>
<keyword evidence="8" id="KW-1185">Reference proteome</keyword>
<evidence type="ECO:0000259" key="6">
    <source>
        <dbReference type="Pfam" id="PF04138"/>
    </source>
</evidence>
<gene>
    <name evidence="7" type="ordered locus">Sde_0418</name>
</gene>
<accession>Q21NP7</accession>
<dbReference type="GO" id="GO:0000271">
    <property type="term" value="P:polysaccharide biosynthetic process"/>
    <property type="evidence" value="ECO:0007669"/>
    <property type="project" value="InterPro"/>
</dbReference>
<evidence type="ECO:0000313" key="8">
    <source>
        <dbReference type="Proteomes" id="UP000001947"/>
    </source>
</evidence>
<reference evidence="7 8" key="1">
    <citation type="journal article" date="2008" name="PLoS Genet.">
        <title>Complete genome sequence of the complex carbohydrate-degrading marine bacterium, Saccharophagus degradans strain 2-40 T.</title>
        <authorList>
            <person name="Weiner R.M."/>
            <person name="Taylor L.E.II."/>
            <person name="Henrissat B."/>
            <person name="Hauser L."/>
            <person name="Land M."/>
            <person name="Coutinho P.M."/>
            <person name="Rancurel C."/>
            <person name="Saunders E.H."/>
            <person name="Longmire A.G."/>
            <person name="Zhang H."/>
            <person name="Bayer E.A."/>
            <person name="Gilbert H.J."/>
            <person name="Larimer F."/>
            <person name="Zhulin I.B."/>
            <person name="Ekborg N.A."/>
            <person name="Lamed R."/>
            <person name="Richardson P.M."/>
            <person name="Borovok I."/>
            <person name="Hutcheson S."/>
        </authorList>
    </citation>
    <scope>NUCLEOTIDE SEQUENCE [LARGE SCALE GENOMIC DNA]</scope>
    <source>
        <strain evidence="8">2-40 / ATCC 43961 / DSM 17024</strain>
    </source>
</reference>
<organism evidence="7 8">
    <name type="scientific">Saccharophagus degradans (strain 2-40 / ATCC 43961 / DSM 17024)</name>
    <dbReference type="NCBI Taxonomy" id="203122"/>
    <lineage>
        <taxon>Bacteria</taxon>
        <taxon>Pseudomonadati</taxon>
        <taxon>Pseudomonadota</taxon>
        <taxon>Gammaproteobacteria</taxon>
        <taxon>Cellvibrionales</taxon>
        <taxon>Cellvibrionaceae</taxon>
        <taxon>Saccharophagus</taxon>
    </lineage>
</organism>
<dbReference type="GO" id="GO:0016020">
    <property type="term" value="C:membrane"/>
    <property type="evidence" value="ECO:0007669"/>
    <property type="project" value="UniProtKB-SubCell"/>
</dbReference>
<evidence type="ECO:0000256" key="4">
    <source>
        <dbReference type="ARBA" id="ARBA00023136"/>
    </source>
</evidence>
<feature type="transmembrane region" description="Helical" evidence="5">
    <location>
        <begin position="72"/>
        <end position="97"/>
    </location>
</feature>
<dbReference type="HOGENOM" id="CLU_149792_0_0_6"/>
<dbReference type="GeneID" id="98612116"/>
<dbReference type="Proteomes" id="UP000001947">
    <property type="component" value="Chromosome"/>
</dbReference>
<dbReference type="InterPro" id="IPR007267">
    <property type="entry name" value="GtrA_DPMS_TM"/>
</dbReference>
<sequence>MQKIQQFLRFALLSGVGWLCDFGVYSLLVLLTDIGSSSANFISSFVGVTFVYFTSLGYVFRRRDQNRKVFLTSYWAWQAASITAYSVALGLLVASLVNVQLLTELGVNIAIAGKIIITPINLLTNYMFMKWLTRFMTVKNA</sequence>
<feature type="transmembrane region" description="Helical" evidence="5">
    <location>
        <begin position="109"/>
        <end position="129"/>
    </location>
</feature>
<keyword evidence="2 5" id="KW-0812">Transmembrane</keyword>
<dbReference type="AlphaFoldDB" id="Q21NP7"/>
<comment type="subcellular location">
    <subcellularLocation>
        <location evidence="1">Membrane</location>
        <topology evidence="1">Multi-pass membrane protein</topology>
    </subcellularLocation>
</comment>
<keyword evidence="4 5" id="KW-0472">Membrane</keyword>
<dbReference type="eggNOG" id="ENOG5033AVC">
    <property type="taxonomic scope" value="Bacteria"/>
</dbReference>
<feature type="transmembrane region" description="Helical" evidence="5">
    <location>
        <begin position="7"/>
        <end position="29"/>
    </location>
</feature>
<protein>
    <recommendedName>
        <fullName evidence="6">GtrA/DPMS transmembrane domain-containing protein</fullName>
    </recommendedName>
</protein>
<feature type="transmembrane region" description="Helical" evidence="5">
    <location>
        <begin position="41"/>
        <end position="60"/>
    </location>
</feature>